<feature type="binding site" evidence="3">
    <location>
        <position position="365"/>
    </location>
    <ligand>
        <name>Mn(2+)</name>
        <dbReference type="ChEBI" id="CHEBI:29035"/>
        <label>2</label>
    </ligand>
</feature>
<dbReference type="Proteomes" id="UP000249008">
    <property type="component" value="Chromosome 1"/>
</dbReference>
<dbReference type="KEGG" id="ful:C4N20_09595"/>
<accession>A0AAX2J8K9</accession>
<feature type="domain" description="Peptidase M20 dimerisation" evidence="4">
    <location>
        <begin position="188"/>
        <end position="280"/>
    </location>
</feature>
<dbReference type="NCBIfam" id="TIGR01891">
    <property type="entry name" value="amidohydrolases"/>
    <property type="match status" value="1"/>
</dbReference>
<feature type="binding site" evidence="3">
    <location>
        <position position="105"/>
    </location>
    <ligand>
        <name>Mn(2+)</name>
        <dbReference type="ChEBI" id="CHEBI:29035"/>
        <label>2</label>
    </ligand>
</feature>
<dbReference type="GO" id="GO:0046872">
    <property type="term" value="F:metal ion binding"/>
    <property type="evidence" value="ECO:0007669"/>
    <property type="project" value="UniProtKB-KW"/>
</dbReference>
<dbReference type="SUPFAM" id="SSF53187">
    <property type="entry name" value="Zn-dependent exopeptidases"/>
    <property type="match status" value="1"/>
</dbReference>
<name>A0AAX2J8K9_9FUSO</name>
<dbReference type="InterPro" id="IPR036264">
    <property type="entry name" value="Bact_exopeptidase_dim_dom"/>
</dbReference>
<gene>
    <name evidence="5" type="primary">yxeP_2</name>
    <name evidence="5" type="ORF">NCTC12112_00474</name>
</gene>
<evidence type="ECO:0000313" key="6">
    <source>
        <dbReference type="Proteomes" id="UP000249008"/>
    </source>
</evidence>
<dbReference type="InterPro" id="IPR002933">
    <property type="entry name" value="Peptidase_M20"/>
</dbReference>
<comment type="cofactor">
    <cofactor evidence="3">
        <name>Mn(2+)</name>
        <dbReference type="ChEBI" id="CHEBI:29035"/>
    </cofactor>
    <text evidence="3">The Mn(2+) ion enhances activity.</text>
</comment>
<evidence type="ECO:0000259" key="4">
    <source>
        <dbReference type="Pfam" id="PF07687"/>
    </source>
</evidence>
<dbReference type="PANTHER" id="PTHR11014:SF63">
    <property type="entry name" value="METALLOPEPTIDASE, PUTATIVE (AFU_ORTHOLOGUE AFUA_6G09600)-RELATED"/>
    <property type="match status" value="1"/>
</dbReference>
<dbReference type="PIRSF" id="PIRSF005962">
    <property type="entry name" value="Pept_M20D_amidohydro"/>
    <property type="match status" value="1"/>
</dbReference>
<keyword evidence="2 5" id="KW-0378">Hydrolase</keyword>
<dbReference type="InterPro" id="IPR011650">
    <property type="entry name" value="Peptidase_M20_dimer"/>
</dbReference>
<dbReference type="Pfam" id="PF01546">
    <property type="entry name" value="Peptidase_M20"/>
    <property type="match status" value="1"/>
</dbReference>
<protein>
    <submittedName>
        <fullName evidence="5">Uncharacterized hydrolase YxeP</fullName>
        <ecNumber evidence="5">3.-.-.-</ecNumber>
    </submittedName>
</protein>
<sequence>MKEKIEQLAEKYLERIMEMRRELHRFPELGFKEFKTAEIIKKELDRIGIPYESEIAATGIVGLIKGKKEGKTVLLRADMDALPVEEESRCEFKSEIAGNMHACGHDGHVAGLLGAAMILNDLKDEIAGNVKLVFQPAEEGPGGADPMIKAGILENPKVDAAFGCHIWPACKAGQIMIKDGDMMSHTTSFDIMIQGVGGHGSQPEKTIDPIIIGSQIIINFQNIISRNISTLKPAVLSCCTIKAGEACNVIPDKLIIKGTIRTFDEELTNEIVDRMENIIKGITSSYGASYVFDVNRMYPALKNDHEMFELSKKTLGKIVGEENVIVMEEPLMGSEDFSYFGKKVPSNFFLVGVRDAQEDIESMLHHPRLLWNEKHLKINAKALSQLAIDFLNK</sequence>
<dbReference type="GeneID" id="78455065"/>
<keyword evidence="3" id="KW-0464">Manganese</keyword>
<dbReference type="Gene3D" id="3.40.630.10">
    <property type="entry name" value="Zn peptidases"/>
    <property type="match status" value="1"/>
</dbReference>
<dbReference type="PANTHER" id="PTHR11014">
    <property type="entry name" value="PEPTIDASE M20 FAMILY MEMBER"/>
    <property type="match status" value="1"/>
</dbReference>
<dbReference type="CDD" id="cd03886">
    <property type="entry name" value="M20_Acy1"/>
    <property type="match status" value="1"/>
</dbReference>
<dbReference type="EC" id="3.-.-.-" evidence="5"/>
<evidence type="ECO:0000256" key="1">
    <source>
        <dbReference type="ARBA" id="ARBA00006153"/>
    </source>
</evidence>
<proteinExistence type="inferred from homology"/>
<dbReference type="EMBL" id="LS483487">
    <property type="protein sequence ID" value="SQJ00119.1"/>
    <property type="molecule type" value="Genomic_DNA"/>
</dbReference>
<dbReference type="AlphaFoldDB" id="A0AAX2J8K9"/>
<dbReference type="FunFam" id="3.30.70.360:FF:000014">
    <property type="entry name" value="N-acyl-L-amino acid amidohydrolase"/>
    <property type="match status" value="1"/>
</dbReference>
<dbReference type="Gene3D" id="3.30.70.360">
    <property type="match status" value="1"/>
</dbReference>
<dbReference type="GO" id="GO:0016787">
    <property type="term" value="F:hydrolase activity"/>
    <property type="evidence" value="ECO:0007669"/>
    <property type="project" value="UniProtKB-KW"/>
</dbReference>
<feature type="binding site" evidence="3">
    <location>
        <position position="139"/>
    </location>
    <ligand>
        <name>Mn(2+)</name>
        <dbReference type="ChEBI" id="CHEBI:29035"/>
        <label>2</label>
    </ligand>
</feature>
<organism evidence="5 6">
    <name type="scientific">Fusobacterium ulcerans</name>
    <dbReference type="NCBI Taxonomy" id="861"/>
    <lineage>
        <taxon>Bacteria</taxon>
        <taxon>Fusobacteriati</taxon>
        <taxon>Fusobacteriota</taxon>
        <taxon>Fusobacteriia</taxon>
        <taxon>Fusobacteriales</taxon>
        <taxon>Fusobacteriaceae</taxon>
        <taxon>Fusobacterium</taxon>
    </lineage>
</organism>
<evidence type="ECO:0000313" key="5">
    <source>
        <dbReference type="EMBL" id="SQJ00119.1"/>
    </source>
</evidence>
<evidence type="ECO:0000256" key="3">
    <source>
        <dbReference type="PIRSR" id="PIRSR005962-1"/>
    </source>
</evidence>
<dbReference type="RefSeq" id="WP_005979458.1">
    <property type="nucleotide sequence ID" value="NZ_CABKNW010000004.1"/>
</dbReference>
<feature type="binding site" evidence="3">
    <location>
        <position position="165"/>
    </location>
    <ligand>
        <name>Mn(2+)</name>
        <dbReference type="ChEBI" id="CHEBI:29035"/>
        <label>2</label>
    </ligand>
</feature>
<keyword evidence="3" id="KW-0479">Metal-binding</keyword>
<feature type="binding site" evidence="3">
    <location>
        <position position="103"/>
    </location>
    <ligand>
        <name>Mn(2+)</name>
        <dbReference type="ChEBI" id="CHEBI:29035"/>
        <label>2</label>
    </ligand>
</feature>
<reference evidence="5 6" key="1">
    <citation type="submission" date="2018-06" db="EMBL/GenBank/DDBJ databases">
        <authorList>
            <consortium name="Pathogen Informatics"/>
            <person name="Doyle S."/>
        </authorList>
    </citation>
    <scope>NUCLEOTIDE SEQUENCE [LARGE SCALE GENOMIC DNA]</scope>
    <source>
        <strain evidence="5 6">NCTC12112</strain>
    </source>
</reference>
<dbReference type="Pfam" id="PF07687">
    <property type="entry name" value="M20_dimer"/>
    <property type="match status" value="1"/>
</dbReference>
<dbReference type="InterPro" id="IPR017439">
    <property type="entry name" value="Amidohydrolase"/>
</dbReference>
<dbReference type="SUPFAM" id="SSF55031">
    <property type="entry name" value="Bacterial exopeptidase dimerisation domain"/>
    <property type="match status" value="1"/>
</dbReference>
<evidence type="ECO:0000256" key="2">
    <source>
        <dbReference type="ARBA" id="ARBA00022801"/>
    </source>
</evidence>
<comment type="similarity">
    <text evidence="1">Belongs to the peptidase M20 family.</text>
</comment>